<dbReference type="Pfam" id="PF08268">
    <property type="entry name" value="FBA_3"/>
    <property type="match status" value="1"/>
</dbReference>
<dbReference type="InterPro" id="IPR036047">
    <property type="entry name" value="F-box-like_dom_sf"/>
</dbReference>
<reference evidence="2" key="1">
    <citation type="journal article" date="2025" name="Foods">
        <title>Unveiling the Microbial Signatures of Arabica Coffee Cherries: Insights into Ripeness Specific Diversity, Functional Traits, and Implications for Quality and Safety.</title>
        <authorList>
            <consortium name="RefSeq"/>
            <person name="Tenea G.N."/>
            <person name="Cifuentes V."/>
            <person name="Reyes P."/>
            <person name="Cevallos-Vallejos M."/>
        </authorList>
    </citation>
    <scope>NUCLEOTIDE SEQUENCE [LARGE SCALE GENOMIC DNA]</scope>
</reference>
<protein>
    <submittedName>
        <fullName evidence="3">F-box protein At5g52610</fullName>
    </submittedName>
</protein>
<reference evidence="3" key="2">
    <citation type="submission" date="2025-08" db="UniProtKB">
        <authorList>
            <consortium name="RefSeq"/>
        </authorList>
    </citation>
    <scope>IDENTIFICATION</scope>
    <source>
        <tissue evidence="3">Leaves</tissue>
    </source>
</reference>
<name>A0A6P6WTS8_COFAR</name>
<gene>
    <name evidence="3" type="primary">LOC113736009</name>
</gene>
<dbReference type="InterPro" id="IPR001810">
    <property type="entry name" value="F-box_dom"/>
</dbReference>
<dbReference type="InterPro" id="IPR013187">
    <property type="entry name" value="F-box-assoc_dom_typ3"/>
</dbReference>
<dbReference type="RefSeq" id="XP_027118765.2">
    <property type="nucleotide sequence ID" value="XM_027262964.2"/>
</dbReference>
<dbReference type="CDD" id="cd22157">
    <property type="entry name" value="F-box_AtFBW1-like"/>
    <property type="match status" value="1"/>
</dbReference>
<dbReference type="Pfam" id="PF00646">
    <property type="entry name" value="F-box"/>
    <property type="match status" value="1"/>
</dbReference>
<evidence type="ECO:0000313" key="2">
    <source>
        <dbReference type="Proteomes" id="UP001652660"/>
    </source>
</evidence>
<dbReference type="NCBIfam" id="TIGR01640">
    <property type="entry name" value="F_box_assoc_1"/>
    <property type="match status" value="1"/>
</dbReference>
<dbReference type="AlphaFoldDB" id="A0A6P6WTS8"/>
<accession>A0A6P6WTS8</accession>
<dbReference type="InterPro" id="IPR017451">
    <property type="entry name" value="F-box-assoc_interact_dom"/>
</dbReference>
<dbReference type="PROSITE" id="PS50181">
    <property type="entry name" value="FBOX"/>
    <property type="match status" value="1"/>
</dbReference>
<keyword evidence="2" id="KW-1185">Reference proteome</keyword>
<dbReference type="OrthoDB" id="687122at2759"/>
<dbReference type="PANTHER" id="PTHR31111:SF138">
    <property type="entry name" value="F-BOX ASSOCIATED DOMAIN-CONTAINING PROTEIN"/>
    <property type="match status" value="1"/>
</dbReference>
<dbReference type="Gene3D" id="1.20.1280.50">
    <property type="match status" value="1"/>
</dbReference>
<feature type="domain" description="F-box" evidence="1">
    <location>
        <begin position="8"/>
        <end position="58"/>
    </location>
</feature>
<proteinExistence type="predicted"/>
<dbReference type="GeneID" id="113736009"/>
<dbReference type="PANTHER" id="PTHR31111">
    <property type="entry name" value="BNAA05G37150D PROTEIN-RELATED"/>
    <property type="match status" value="1"/>
</dbReference>
<dbReference type="SMART" id="SM00256">
    <property type="entry name" value="FBOX"/>
    <property type="match status" value="1"/>
</dbReference>
<organism evidence="2 3">
    <name type="scientific">Coffea arabica</name>
    <name type="common">Arabian coffee</name>
    <dbReference type="NCBI Taxonomy" id="13443"/>
    <lineage>
        <taxon>Eukaryota</taxon>
        <taxon>Viridiplantae</taxon>
        <taxon>Streptophyta</taxon>
        <taxon>Embryophyta</taxon>
        <taxon>Tracheophyta</taxon>
        <taxon>Spermatophyta</taxon>
        <taxon>Magnoliopsida</taxon>
        <taxon>eudicotyledons</taxon>
        <taxon>Gunneridae</taxon>
        <taxon>Pentapetalae</taxon>
        <taxon>asterids</taxon>
        <taxon>lamiids</taxon>
        <taxon>Gentianales</taxon>
        <taxon>Rubiaceae</taxon>
        <taxon>Ixoroideae</taxon>
        <taxon>Gardenieae complex</taxon>
        <taxon>Bertiereae - Coffeeae clade</taxon>
        <taxon>Coffeeae</taxon>
        <taxon>Coffea</taxon>
    </lineage>
</organism>
<evidence type="ECO:0000259" key="1">
    <source>
        <dbReference type="PROSITE" id="PS50181"/>
    </source>
</evidence>
<dbReference type="SUPFAM" id="SSF81383">
    <property type="entry name" value="F-box domain"/>
    <property type="match status" value="1"/>
</dbReference>
<evidence type="ECO:0000313" key="3">
    <source>
        <dbReference type="RefSeq" id="XP_027118765.2"/>
    </source>
</evidence>
<sequence length="384" mass="44536">MGKRKRRGDLELQLPDDILLNIFKRIPAKPLMRLKCVCKSWKTLISSPFLANLHYKVSQTRPDASYLIFYLRKNFSTIRSIFPTNLEAAFTAGLPTHNFQQSSPCTDIVNGLICFFDRKDYQLKMLNITTGEKVTLPYQRPLQFRYPSMFLGFDPHRKEYKVLCTLDFGRQVKWRILTIGTNLWRTMGNKPLLEKFKKGTICVDGCIYWKDELFVDGERAIQYFHVGEEKFGMVFPPKRTKRIRQVTRIGDDLAIVYRKPFCHNLLKLWIFNKEDKNWAKNVIKLPRIPVSRLEVIGTTHKTSEILMTTKLGYHDMLQLVFYNLETENLRTSNISCPGMPSIAAGNKLLRNPASGLFPSSAGSKVPNLCSLVMRSVPQRFWPNR</sequence>
<dbReference type="Proteomes" id="UP001652660">
    <property type="component" value="Chromosome 3e"/>
</dbReference>